<dbReference type="FunFam" id="2.30.180.10:FF:000032">
    <property type="entry name" value="Fasciclin domain-containing protein, putative"/>
    <property type="match status" value="1"/>
</dbReference>
<feature type="domain" description="FAS1" evidence="2">
    <location>
        <begin position="273"/>
        <end position="423"/>
    </location>
</feature>
<dbReference type="GO" id="GO:0005615">
    <property type="term" value="C:extracellular space"/>
    <property type="evidence" value="ECO:0007669"/>
    <property type="project" value="TreeGrafter"/>
</dbReference>
<dbReference type="InterPro" id="IPR050904">
    <property type="entry name" value="Adhesion/Biosynth-related"/>
</dbReference>
<evidence type="ECO:0000313" key="3">
    <source>
        <dbReference type="EMBL" id="KAK8753712.1"/>
    </source>
</evidence>
<feature type="chain" id="PRO_5043620591" description="FAS1 domain-containing protein" evidence="1">
    <location>
        <begin position="19"/>
        <end position="878"/>
    </location>
</feature>
<gene>
    <name evidence="3" type="ORF">OTU49_001192</name>
</gene>
<reference evidence="3 4" key="1">
    <citation type="journal article" date="2024" name="BMC Genomics">
        <title>Genome assembly of redclaw crayfish (Cherax quadricarinatus) provides insights into its immune adaptation and hypoxia tolerance.</title>
        <authorList>
            <person name="Liu Z."/>
            <person name="Zheng J."/>
            <person name="Li H."/>
            <person name="Fang K."/>
            <person name="Wang S."/>
            <person name="He J."/>
            <person name="Zhou D."/>
            <person name="Weng S."/>
            <person name="Chi M."/>
            <person name="Gu Z."/>
            <person name="He J."/>
            <person name="Li F."/>
            <person name="Wang M."/>
        </authorList>
    </citation>
    <scope>NUCLEOTIDE SEQUENCE [LARGE SCALE GENOMIC DNA]</scope>
    <source>
        <strain evidence="3">ZL_2023a</strain>
    </source>
</reference>
<evidence type="ECO:0000256" key="1">
    <source>
        <dbReference type="SAM" id="SignalP"/>
    </source>
</evidence>
<dbReference type="EMBL" id="JARKIK010000002">
    <property type="protein sequence ID" value="KAK8753712.1"/>
    <property type="molecule type" value="Genomic_DNA"/>
</dbReference>
<dbReference type="Gene3D" id="2.30.180.10">
    <property type="entry name" value="FAS1 domain"/>
    <property type="match status" value="4"/>
</dbReference>
<dbReference type="SMART" id="SM00554">
    <property type="entry name" value="FAS1"/>
    <property type="match status" value="4"/>
</dbReference>
<feature type="domain" description="FAS1" evidence="2">
    <location>
        <begin position="427"/>
        <end position="558"/>
    </location>
</feature>
<dbReference type="AlphaFoldDB" id="A0AAW0YCP0"/>
<dbReference type="GO" id="GO:0031012">
    <property type="term" value="C:extracellular matrix"/>
    <property type="evidence" value="ECO:0007669"/>
    <property type="project" value="TreeGrafter"/>
</dbReference>
<dbReference type="InterPro" id="IPR000782">
    <property type="entry name" value="FAS1_domain"/>
</dbReference>
<keyword evidence="4" id="KW-1185">Reference proteome</keyword>
<dbReference type="PROSITE" id="PS50213">
    <property type="entry name" value="FAS1"/>
    <property type="match status" value="4"/>
</dbReference>
<dbReference type="SUPFAM" id="SSF82153">
    <property type="entry name" value="FAS1 domain"/>
    <property type="match status" value="4"/>
</dbReference>
<dbReference type="GO" id="GO:0030198">
    <property type="term" value="P:extracellular matrix organization"/>
    <property type="evidence" value="ECO:0007669"/>
    <property type="project" value="TreeGrafter"/>
</dbReference>
<accession>A0AAW0YCP0</accession>
<feature type="domain" description="FAS1" evidence="2">
    <location>
        <begin position="712"/>
        <end position="848"/>
    </location>
</feature>
<name>A0AAW0YCP0_CHEQU</name>
<dbReference type="PANTHER" id="PTHR10900">
    <property type="entry name" value="PERIOSTIN-RELATED"/>
    <property type="match status" value="1"/>
</dbReference>
<dbReference type="GO" id="GO:0007155">
    <property type="term" value="P:cell adhesion"/>
    <property type="evidence" value="ECO:0007669"/>
    <property type="project" value="TreeGrafter"/>
</dbReference>
<keyword evidence="1" id="KW-0732">Signal</keyword>
<comment type="caution">
    <text evidence="3">The sequence shown here is derived from an EMBL/GenBank/DDBJ whole genome shotgun (WGS) entry which is preliminary data.</text>
</comment>
<proteinExistence type="predicted"/>
<feature type="signal peptide" evidence="1">
    <location>
        <begin position="1"/>
        <end position="18"/>
    </location>
</feature>
<feature type="domain" description="FAS1" evidence="2">
    <location>
        <begin position="562"/>
        <end position="708"/>
    </location>
</feature>
<organism evidence="3 4">
    <name type="scientific">Cherax quadricarinatus</name>
    <name type="common">Australian red claw crayfish</name>
    <dbReference type="NCBI Taxonomy" id="27406"/>
    <lineage>
        <taxon>Eukaryota</taxon>
        <taxon>Metazoa</taxon>
        <taxon>Ecdysozoa</taxon>
        <taxon>Arthropoda</taxon>
        <taxon>Crustacea</taxon>
        <taxon>Multicrustacea</taxon>
        <taxon>Malacostraca</taxon>
        <taxon>Eumalacostraca</taxon>
        <taxon>Eucarida</taxon>
        <taxon>Decapoda</taxon>
        <taxon>Pleocyemata</taxon>
        <taxon>Astacidea</taxon>
        <taxon>Parastacoidea</taxon>
        <taxon>Parastacidae</taxon>
        <taxon>Cherax</taxon>
    </lineage>
</organism>
<evidence type="ECO:0000313" key="4">
    <source>
        <dbReference type="Proteomes" id="UP001445076"/>
    </source>
</evidence>
<dbReference type="InterPro" id="IPR036378">
    <property type="entry name" value="FAS1_dom_sf"/>
</dbReference>
<evidence type="ECO:0000259" key="2">
    <source>
        <dbReference type="PROSITE" id="PS50213"/>
    </source>
</evidence>
<dbReference type="GO" id="GO:0050839">
    <property type="term" value="F:cell adhesion molecule binding"/>
    <property type="evidence" value="ECO:0007669"/>
    <property type="project" value="TreeGrafter"/>
</dbReference>
<sequence>MTLSTALATVFFLVSVNALREDRMFNREFYRDPDKVQWQGEARVSSLQDAMDRLSSSLDTTLGRLSDRIEQQVELSLPLWMRPRNKGVSNVPPIGVEAISGNLGDGIDDGLEVHYEGEDEGQPLDGTRYEKTSGTLATPDDVDQDYDADYSPLFSFNPFFPFGNMGRRPQFNIFNGMRGRRVWWKGPNVCVDREEIDEGKEQDTDNANISGSSSSSSFIFSMGNMEMTSCSENRDKYTCTSKSSRRGLHKTVVVTHRCCHGYVKEASECVKVELRDLKETLQEIGATDFLSLTKAVGIDEILKDNITLFVPTNEAMQEYTADLEAENELDSGLEGDRSFNEVYLRRRRSADTESLILSHVTKGIIYASDLHDEQVLHSLAENSTLRINTYSTNPPAATVNCARLVSVNQHSTNGVVHTIAKVLEPVTKSLADLITSDPQFSVLKRLVSQAGLLTQLREPGQLTVFAPTDAAFRTLPESVLEALVDGSACLEAVVKNHILPNVICSAAVQGKARTVNLLENYLLLEKTEDDKIFVEDAQVVVRDIVGTNGVLHIVDSPLMPQEAKPVIEVLEGHNLTRFLDLLEAAEMTDELSSMTDVTVFAPSNRAIDEIPEDVLDNLKNNPSKLRDILRYHMATPSLQADDIANDHIATTRAEQPLRINLYSRSPILSGVLGTNGRRHVRLTAGCSRVSILDSRACGAVVHIVEKMLKMPKTSVMQHLEEEDNFSIFTKMLQDTGLNETLSEKGPFTVLAPTDHVFKTLPEMELEQILEDEELQKLLIKQHVLKEHVCCAGINPSTWLFMDHKRPVEGTPIHVRRTSSGRLMAGSARITHCSAPTLNGLVHTVNHLLVNVQPRQQGGSQDRTNRPIFSAPGFEILFG</sequence>
<dbReference type="PANTHER" id="PTHR10900:SF77">
    <property type="entry name" value="FI19380P1"/>
    <property type="match status" value="1"/>
</dbReference>
<dbReference type="Pfam" id="PF02469">
    <property type="entry name" value="Fasciclin"/>
    <property type="match status" value="4"/>
</dbReference>
<dbReference type="Proteomes" id="UP001445076">
    <property type="component" value="Unassembled WGS sequence"/>
</dbReference>
<protein>
    <recommendedName>
        <fullName evidence="2">FAS1 domain-containing protein</fullName>
    </recommendedName>
</protein>